<dbReference type="InterPro" id="IPR011701">
    <property type="entry name" value="MFS"/>
</dbReference>
<gene>
    <name evidence="5" type="ORF">SAMN04488004_11764</name>
</gene>
<keyword evidence="1 4" id="KW-0812">Transmembrane</keyword>
<feature type="transmembrane region" description="Helical" evidence="4">
    <location>
        <begin position="171"/>
        <end position="188"/>
    </location>
</feature>
<dbReference type="Pfam" id="PF07690">
    <property type="entry name" value="MFS_1"/>
    <property type="match status" value="1"/>
</dbReference>
<sequence length="403" mass="43614">MIAPRAPLYLTHAPTPKISDFARLAALEACIRATLLSVMPLVIYRAYGDAAVVSRIYLCVGIGSMFFGLMVPFAARYIPRRWMLTLACGFYLAGIMMALFGGAQGKALVLLFNAVGTVTFTICLNAYVLDYINRIELSRNEAMRMVYSAVPWSVGPILGVTLLNWWEPAPFILAGIFALVLAAEFWRLRLGNGRQIARARAPAPNPLAYLGRFAAQPRLIAGWFFAVMRSCGWWVYIVYLPIFCIEAGLGDKVAAIALSLSNGLLFTTPLMLRRVRRIGVRRSVRLGFAVSSSLFMVGFLLSGWPWLTVASIMVGSVALVLLDVCGGLPFLMAVRPAERTEMVAVYATFRDASGITTPAVASMILLVAPVAGIFAACGIGLAAGYIVAGNLHPRLGLPRAQPA</sequence>
<evidence type="ECO:0000256" key="4">
    <source>
        <dbReference type="SAM" id="Phobius"/>
    </source>
</evidence>
<evidence type="ECO:0000313" key="6">
    <source>
        <dbReference type="Proteomes" id="UP000199550"/>
    </source>
</evidence>
<feature type="transmembrane region" description="Helical" evidence="4">
    <location>
        <begin position="82"/>
        <end position="101"/>
    </location>
</feature>
<dbReference type="STRING" id="195913.SAMN04488004_11764"/>
<feature type="transmembrane region" description="Helical" evidence="4">
    <location>
        <begin position="284"/>
        <end position="306"/>
    </location>
</feature>
<keyword evidence="6" id="KW-1185">Reference proteome</keyword>
<evidence type="ECO:0000256" key="1">
    <source>
        <dbReference type="ARBA" id="ARBA00022692"/>
    </source>
</evidence>
<accession>A0A1I4HG88</accession>
<reference evidence="5 6" key="1">
    <citation type="submission" date="2016-10" db="EMBL/GenBank/DDBJ databases">
        <authorList>
            <person name="de Groot N.N."/>
        </authorList>
    </citation>
    <scope>NUCLEOTIDE SEQUENCE [LARGE SCALE GENOMIC DNA]</scope>
    <source>
        <strain evidence="5 6">DSM 16199</strain>
    </source>
</reference>
<feature type="transmembrane region" description="Helical" evidence="4">
    <location>
        <begin position="254"/>
        <end position="272"/>
    </location>
</feature>
<dbReference type="RefSeq" id="WP_090190640.1">
    <property type="nucleotide sequence ID" value="NZ_FOTF01000017.1"/>
</dbReference>
<dbReference type="InterPro" id="IPR036259">
    <property type="entry name" value="MFS_trans_sf"/>
</dbReference>
<evidence type="ECO:0000256" key="2">
    <source>
        <dbReference type="ARBA" id="ARBA00022989"/>
    </source>
</evidence>
<dbReference type="EMBL" id="FOTF01000017">
    <property type="protein sequence ID" value="SFL40747.1"/>
    <property type="molecule type" value="Genomic_DNA"/>
</dbReference>
<feature type="transmembrane region" description="Helical" evidence="4">
    <location>
        <begin position="355"/>
        <end position="388"/>
    </location>
</feature>
<proteinExistence type="predicted"/>
<dbReference type="GO" id="GO:0022857">
    <property type="term" value="F:transmembrane transporter activity"/>
    <property type="evidence" value="ECO:0007669"/>
    <property type="project" value="InterPro"/>
</dbReference>
<feature type="transmembrane region" description="Helical" evidence="4">
    <location>
        <begin position="312"/>
        <end position="334"/>
    </location>
</feature>
<dbReference type="AlphaFoldDB" id="A0A1I4HG88"/>
<organism evidence="5 6">
    <name type="scientific">Loktanella salsilacus</name>
    <dbReference type="NCBI Taxonomy" id="195913"/>
    <lineage>
        <taxon>Bacteria</taxon>
        <taxon>Pseudomonadati</taxon>
        <taxon>Pseudomonadota</taxon>
        <taxon>Alphaproteobacteria</taxon>
        <taxon>Rhodobacterales</taxon>
        <taxon>Roseobacteraceae</taxon>
        <taxon>Loktanella</taxon>
    </lineage>
</organism>
<feature type="transmembrane region" description="Helical" evidence="4">
    <location>
        <begin position="145"/>
        <end position="165"/>
    </location>
</feature>
<keyword evidence="2 4" id="KW-1133">Transmembrane helix</keyword>
<feature type="transmembrane region" description="Helical" evidence="4">
    <location>
        <begin position="219"/>
        <end position="242"/>
    </location>
</feature>
<dbReference type="SUPFAM" id="SSF103473">
    <property type="entry name" value="MFS general substrate transporter"/>
    <property type="match status" value="1"/>
</dbReference>
<evidence type="ECO:0000256" key="3">
    <source>
        <dbReference type="ARBA" id="ARBA00023136"/>
    </source>
</evidence>
<protein>
    <recommendedName>
        <fullName evidence="7">Major Facilitator Superfamily protein</fullName>
    </recommendedName>
</protein>
<feature type="transmembrane region" description="Helical" evidence="4">
    <location>
        <begin position="21"/>
        <end position="43"/>
    </location>
</feature>
<dbReference type="OrthoDB" id="9808182at2"/>
<dbReference type="Gene3D" id="1.20.1250.20">
    <property type="entry name" value="MFS general substrate transporter like domains"/>
    <property type="match status" value="1"/>
</dbReference>
<feature type="transmembrane region" description="Helical" evidence="4">
    <location>
        <begin position="107"/>
        <end position="133"/>
    </location>
</feature>
<dbReference type="Proteomes" id="UP000199550">
    <property type="component" value="Unassembled WGS sequence"/>
</dbReference>
<keyword evidence="3 4" id="KW-0472">Membrane</keyword>
<evidence type="ECO:0008006" key="7">
    <source>
        <dbReference type="Google" id="ProtNLM"/>
    </source>
</evidence>
<feature type="transmembrane region" description="Helical" evidence="4">
    <location>
        <begin position="55"/>
        <end position="75"/>
    </location>
</feature>
<name>A0A1I4HG88_9RHOB</name>
<evidence type="ECO:0000313" key="5">
    <source>
        <dbReference type="EMBL" id="SFL40747.1"/>
    </source>
</evidence>